<evidence type="ECO:0000256" key="5">
    <source>
        <dbReference type="ARBA" id="ARBA00022801"/>
    </source>
</evidence>
<dbReference type="PANTHER" id="PTHR33653">
    <property type="entry name" value="RIBONUCLEASE VAPC2"/>
    <property type="match status" value="1"/>
</dbReference>
<keyword evidence="5 8" id="KW-0378">Hydrolase</keyword>
<dbReference type="CDD" id="cd09881">
    <property type="entry name" value="PIN_VapC4-5_FitB-like"/>
    <property type="match status" value="1"/>
</dbReference>
<keyword evidence="3 8" id="KW-0540">Nuclease</keyword>
<evidence type="ECO:0000256" key="7">
    <source>
        <dbReference type="ARBA" id="ARBA00038093"/>
    </source>
</evidence>
<dbReference type="GO" id="GO:0000287">
    <property type="term" value="F:magnesium ion binding"/>
    <property type="evidence" value="ECO:0007669"/>
    <property type="project" value="UniProtKB-UniRule"/>
</dbReference>
<dbReference type="GO" id="GO:0016787">
    <property type="term" value="F:hydrolase activity"/>
    <property type="evidence" value="ECO:0007669"/>
    <property type="project" value="UniProtKB-KW"/>
</dbReference>
<dbReference type="GO" id="GO:0090729">
    <property type="term" value="F:toxin activity"/>
    <property type="evidence" value="ECO:0007669"/>
    <property type="project" value="UniProtKB-KW"/>
</dbReference>
<evidence type="ECO:0000259" key="9">
    <source>
        <dbReference type="Pfam" id="PF01850"/>
    </source>
</evidence>
<feature type="binding site" evidence="8">
    <location>
        <position position="6"/>
    </location>
    <ligand>
        <name>Mg(2+)</name>
        <dbReference type="ChEBI" id="CHEBI:18420"/>
    </ligand>
</feature>
<comment type="function">
    <text evidence="8">Toxic component of a toxin-antitoxin (TA) system. An RNase.</text>
</comment>
<evidence type="ECO:0000256" key="1">
    <source>
        <dbReference type="ARBA" id="ARBA00001946"/>
    </source>
</evidence>
<dbReference type="EC" id="3.1.-.-" evidence="8"/>
<reference evidence="10 11" key="1">
    <citation type="submission" date="2016-07" db="EMBL/GenBank/DDBJ databases">
        <title>Draft genome of Scalindua rubra, obtained from a brine-seawater interface in the Red Sea, sheds light on salt adaptation in anammox bacteria.</title>
        <authorList>
            <person name="Speth D.R."/>
            <person name="Lagkouvardos I."/>
            <person name="Wang Y."/>
            <person name="Qian P.-Y."/>
            <person name="Dutilh B.E."/>
            <person name="Jetten M.S."/>
        </authorList>
    </citation>
    <scope>NUCLEOTIDE SEQUENCE [LARGE SCALE GENOMIC DNA]</scope>
    <source>
        <strain evidence="10">BSI-1</strain>
    </source>
</reference>
<proteinExistence type="inferred from homology"/>
<dbReference type="AlphaFoldDB" id="A0A1E3X5M7"/>
<comment type="caution">
    <text evidence="10">The sequence shown here is derived from an EMBL/GenBank/DDBJ whole genome shotgun (WGS) entry which is preliminary data.</text>
</comment>
<dbReference type="PATRIC" id="fig|1872076.5.peg.4672"/>
<dbReference type="Pfam" id="PF01850">
    <property type="entry name" value="PIN"/>
    <property type="match status" value="1"/>
</dbReference>
<dbReference type="InterPro" id="IPR002716">
    <property type="entry name" value="PIN_dom"/>
</dbReference>
<feature type="domain" description="PIN" evidence="9">
    <location>
        <begin position="3"/>
        <end position="124"/>
    </location>
</feature>
<evidence type="ECO:0000313" key="11">
    <source>
        <dbReference type="Proteomes" id="UP000094056"/>
    </source>
</evidence>
<dbReference type="InterPro" id="IPR029060">
    <property type="entry name" value="PIN-like_dom_sf"/>
</dbReference>
<sequence>MTYLLDTNTCIKYLNGTSEKIRNNLGSKQPEEINICSVVKGELFYGALKSAKPEKNLDKVRKFLGSFLSLPFDDTVAEKYGEIRAKLEKAGTPIGSNDLFIAAIAASNDKTLVTSNTREFCRVEGIKLEDWEEKILPNL</sequence>
<keyword evidence="4 8" id="KW-0479">Metal-binding</keyword>
<name>A0A1E3X5M7_9BACT</name>
<evidence type="ECO:0000256" key="4">
    <source>
        <dbReference type="ARBA" id="ARBA00022723"/>
    </source>
</evidence>
<evidence type="ECO:0000256" key="6">
    <source>
        <dbReference type="ARBA" id="ARBA00022842"/>
    </source>
</evidence>
<protein>
    <recommendedName>
        <fullName evidence="8">Ribonuclease VapC</fullName>
        <shortName evidence="8">RNase VapC</shortName>
        <ecNumber evidence="8">3.1.-.-</ecNumber>
    </recommendedName>
    <alternativeName>
        <fullName evidence="8">Toxin VapC</fullName>
    </alternativeName>
</protein>
<dbReference type="Gene3D" id="3.40.50.1010">
    <property type="entry name" value="5'-nuclease"/>
    <property type="match status" value="1"/>
</dbReference>
<dbReference type="GO" id="GO:0004540">
    <property type="term" value="F:RNA nuclease activity"/>
    <property type="evidence" value="ECO:0007669"/>
    <property type="project" value="InterPro"/>
</dbReference>
<evidence type="ECO:0000256" key="2">
    <source>
        <dbReference type="ARBA" id="ARBA00022649"/>
    </source>
</evidence>
<keyword evidence="8" id="KW-0800">Toxin</keyword>
<comment type="cofactor">
    <cofactor evidence="1 8">
        <name>Mg(2+)</name>
        <dbReference type="ChEBI" id="CHEBI:18420"/>
    </cofactor>
</comment>
<dbReference type="InterPro" id="IPR050556">
    <property type="entry name" value="Type_II_TA_system_RNase"/>
</dbReference>
<dbReference type="Proteomes" id="UP000094056">
    <property type="component" value="Unassembled WGS sequence"/>
</dbReference>
<evidence type="ECO:0000313" key="10">
    <source>
        <dbReference type="EMBL" id="ODS30956.1"/>
    </source>
</evidence>
<dbReference type="PANTHER" id="PTHR33653:SF1">
    <property type="entry name" value="RIBONUCLEASE VAPC2"/>
    <property type="match status" value="1"/>
</dbReference>
<dbReference type="InterPro" id="IPR022907">
    <property type="entry name" value="VapC_family"/>
</dbReference>
<accession>A0A1E3X5M7</accession>
<comment type="similarity">
    <text evidence="7 8">Belongs to the PINc/VapC protein family.</text>
</comment>
<gene>
    <name evidence="8" type="primary">vapC</name>
    <name evidence="10" type="ORF">SCARUB_03918</name>
</gene>
<keyword evidence="6 8" id="KW-0460">Magnesium</keyword>
<keyword evidence="2 8" id="KW-1277">Toxin-antitoxin system</keyword>
<organism evidence="10 11">
    <name type="scientific">Candidatus Scalindua rubra</name>
    <dbReference type="NCBI Taxonomy" id="1872076"/>
    <lineage>
        <taxon>Bacteria</taxon>
        <taxon>Pseudomonadati</taxon>
        <taxon>Planctomycetota</taxon>
        <taxon>Candidatus Brocadiia</taxon>
        <taxon>Candidatus Brocadiales</taxon>
        <taxon>Candidatus Scalinduaceae</taxon>
        <taxon>Candidatus Scalindua</taxon>
    </lineage>
</organism>
<evidence type="ECO:0000256" key="3">
    <source>
        <dbReference type="ARBA" id="ARBA00022722"/>
    </source>
</evidence>
<dbReference type="SUPFAM" id="SSF88723">
    <property type="entry name" value="PIN domain-like"/>
    <property type="match status" value="1"/>
</dbReference>
<dbReference type="HAMAP" id="MF_00265">
    <property type="entry name" value="VapC_Nob1"/>
    <property type="match status" value="1"/>
</dbReference>
<evidence type="ECO:0000256" key="8">
    <source>
        <dbReference type="HAMAP-Rule" id="MF_00265"/>
    </source>
</evidence>
<feature type="binding site" evidence="8">
    <location>
        <position position="98"/>
    </location>
    <ligand>
        <name>Mg(2+)</name>
        <dbReference type="ChEBI" id="CHEBI:18420"/>
    </ligand>
</feature>
<dbReference type="EMBL" id="MAYW01000157">
    <property type="protein sequence ID" value="ODS30956.1"/>
    <property type="molecule type" value="Genomic_DNA"/>
</dbReference>